<evidence type="ECO:0000313" key="7">
    <source>
        <dbReference type="EMBL" id="MFD0912793.1"/>
    </source>
</evidence>
<reference evidence="8" key="1">
    <citation type="journal article" date="2019" name="Int. J. Syst. Evol. Microbiol.">
        <title>The Global Catalogue of Microorganisms (GCM) 10K type strain sequencing project: providing services to taxonomists for standard genome sequencing and annotation.</title>
        <authorList>
            <consortium name="The Broad Institute Genomics Platform"/>
            <consortium name="The Broad Institute Genome Sequencing Center for Infectious Disease"/>
            <person name="Wu L."/>
            <person name="Ma J."/>
        </authorList>
    </citation>
    <scope>NUCLEOTIDE SEQUENCE [LARGE SCALE GENOMIC DNA]</scope>
    <source>
        <strain evidence="8">CCUG 58412</strain>
    </source>
</reference>
<dbReference type="EMBL" id="JBHTKB010000001">
    <property type="protein sequence ID" value="MFD0912793.1"/>
    <property type="molecule type" value="Genomic_DNA"/>
</dbReference>
<keyword evidence="8" id="KW-1185">Reference proteome</keyword>
<evidence type="ECO:0000313" key="8">
    <source>
        <dbReference type="Proteomes" id="UP001597128"/>
    </source>
</evidence>
<comment type="catalytic activity">
    <reaction evidence="6">
        <text>2 D-glyceraldehyde 3-phosphate = 4-(hydroxymethyl)-2-furancarboxaldehyde phosphate + phosphate + 2 H2O</text>
        <dbReference type="Rhea" id="RHEA:43536"/>
        <dbReference type="ChEBI" id="CHEBI:15377"/>
        <dbReference type="ChEBI" id="CHEBI:43474"/>
        <dbReference type="ChEBI" id="CHEBI:59776"/>
        <dbReference type="ChEBI" id="CHEBI:83407"/>
        <dbReference type="EC" id="4.2.3.153"/>
    </reaction>
</comment>
<dbReference type="Pfam" id="PF04476">
    <property type="entry name" value="4HFCP_synth"/>
    <property type="match status" value="1"/>
</dbReference>
<proteinExistence type="predicted"/>
<dbReference type="InterPro" id="IPR007565">
    <property type="entry name" value="4HFCP_synth"/>
</dbReference>
<dbReference type="RefSeq" id="WP_379055952.1">
    <property type="nucleotide sequence ID" value="NZ_JBHTKB010000001.1"/>
</dbReference>
<evidence type="ECO:0000256" key="5">
    <source>
        <dbReference type="ARBA" id="ARBA00032523"/>
    </source>
</evidence>
<organism evidence="7 8">
    <name type="scientific">Methylophilus luteus</name>
    <dbReference type="NCBI Taxonomy" id="640108"/>
    <lineage>
        <taxon>Bacteria</taxon>
        <taxon>Pseudomonadati</taxon>
        <taxon>Pseudomonadota</taxon>
        <taxon>Betaproteobacteria</taxon>
        <taxon>Nitrosomonadales</taxon>
        <taxon>Methylophilaceae</taxon>
        <taxon>Methylophilus</taxon>
    </lineage>
</organism>
<dbReference type="PIRSF" id="PIRSF015957">
    <property type="entry name" value="UCP015957"/>
    <property type="match status" value="1"/>
</dbReference>
<protein>
    <recommendedName>
        <fullName evidence="2">(5-formylfuran-3-yl)methyl phosphate synthase</fullName>
        <ecNumber evidence="2">4.2.3.153</ecNumber>
    </recommendedName>
    <alternativeName>
        <fullName evidence="5">4-(hydroxymethyl)-2-furancarboxaldehyde-phosphate synthase</fullName>
    </alternativeName>
</protein>
<dbReference type="Proteomes" id="UP001597128">
    <property type="component" value="Unassembled WGS sequence"/>
</dbReference>
<keyword evidence="3" id="KW-0456">Lyase</keyword>
<accession>A0ABW3F585</accession>
<sequence>MQVLVSVSSVAEAQMVLSAGVRLIDLKETAYGALAALDIPLSAAMVAAVDSYRQQHPQAGIIVSATIGDDCSSAEALSELIQSRLDIGVDVIKLPQTIWANAAYTAVIKAFLAQRVKLIAVLSADHLSGTAAVSTMLQDLASARYWGVMIDTIQKSQAVTALISLDLLGFFVQSAKAHGLYVGLAGGLQLAQVDSLADLSPDYLGFRSGLCLNQRREQPLIKEKLHLVTAKVSAFC</sequence>
<comment type="caution">
    <text evidence="7">The sequence shown here is derived from an EMBL/GenBank/DDBJ whole genome shotgun (WGS) entry which is preliminary data.</text>
</comment>
<evidence type="ECO:0000256" key="4">
    <source>
        <dbReference type="ARBA" id="ARBA00023270"/>
    </source>
</evidence>
<comment type="function">
    <text evidence="1">Catalyzes the formation of 4-(hydroxymethyl)-2-furancarboxaldehyde phosphate (4-HFC-P) from two molecules of glyceraldehyde-3-P (GA-3-P).</text>
</comment>
<gene>
    <name evidence="7" type="ORF">ACFQ1Z_04475</name>
</gene>
<evidence type="ECO:0000256" key="2">
    <source>
        <dbReference type="ARBA" id="ARBA00012553"/>
    </source>
</evidence>
<evidence type="ECO:0000256" key="6">
    <source>
        <dbReference type="ARBA" id="ARBA00047628"/>
    </source>
</evidence>
<keyword evidence="4" id="KW-0704">Schiff base</keyword>
<dbReference type="EC" id="4.2.3.153" evidence="2"/>
<name>A0ABW3F585_9PROT</name>
<evidence type="ECO:0000256" key="3">
    <source>
        <dbReference type="ARBA" id="ARBA00023239"/>
    </source>
</evidence>
<evidence type="ECO:0000256" key="1">
    <source>
        <dbReference type="ARBA" id="ARBA00003810"/>
    </source>
</evidence>